<dbReference type="PROSITE" id="PS50005">
    <property type="entry name" value="TPR"/>
    <property type="match status" value="1"/>
</dbReference>
<dbReference type="Proteomes" id="UP001145050">
    <property type="component" value="Unassembled WGS sequence"/>
</dbReference>
<dbReference type="RefSeq" id="WP_272434685.1">
    <property type="nucleotide sequence ID" value="NZ_JAMQKB010000001.1"/>
</dbReference>
<name>A0A9X4AKF7_9BACI</name>
<dbReference type="EMBL" id="JAMQKB010000001">
    <property type="protein sequence ID" value="MDC3423041.1"/>
    <property type="molecule type" value="Genomic_DNA"/>
</dbReference>
<organism evidence="4 5">
    <name type="scientific">Terrihalobacillus insolitus</name>
    <dbReference type="NCBI Taxonomy" id="2950438"/>
    <lineage>
        <taxon>Bacteria</taxon>
        <taxon>Bacillati</taxon>
        <taxon>Bacillota</taxon>
        <taxon>Bacilli</taxon>
        <taxon>Bacillales</taxon>
        <taxon>Bacillaceae</taxon>
        <taxon>Terrihalobacillus</taxon>
    </lineage>
</organism>
<proteinExistence type="predicted"/>
<evidence type="ECO:0000313" key="4">
    <source>
        <dbReference type="EMBL" id="MDC3423041.1"/>
    </source>
</evidence>
<accession>A0A9X4AKF7</accession>
<keyword evidence="5" id="KW-1185">Reference proteome</keyword>
<protein>
    <recommendedName>
        <fullName evidence="6">Tetratricopeptide repeat protein</fullName>
    </recommendedName>
</protein>
<dbReference type="PANTHER" id="PTHR45586">
    <property type="entry name" value="TPR REPEAT-CONTAINING PROTEIN PA4667"/>
    <property type="match status" value="1"/>
</dbReference>
<dbReference type="SUPFAM" id="SSF48452">
    <property type="entry name" value="TPR-like"/>
    <property type="match status" value="2"/>
</dbReference>
<dbReference type="InterPro" id="IPR051012">
    <property type="entry name" value="CellSynth/LPSAsmb/PSIAsmb"/>
</dbReference>
<dbReference type="PANTHER" id="PTHR45586:SF1">
    <property type="entry name" value="LIPOPOLYSACCHARIDE ASSEMBLY PROTEIN B"/>
    <property type="match status" value="1"/>
</dbReference>
<reference evidence="4" key="1">
    <citation type="submission" date="2022-06" db="EMBL/GenBank/DDBJ databases">
        <title>Aquibacillus sp. a new bacterium isolated from soil saline samples.</title>
        <authorList>
            <person name="Galisteo C."/>
            <person name="De La Haba R."/>
            <person name="Sanchez-Porro C."/>
            <person name="Ventosa A."/>
        </authorList>
    </citation>
    <scope>NUCLEOTIDE SEQUENCE</scope>
    <source>
        <strain evidence="4">3ASR75-11</strain>
    </source>
</reference>
<evidence type="ECO:0008006" key="6">
    <source>
        <dbReference type="Google" id="ProtNLM"/>
    </source>
</evidence>
<dbReference type="AlphaFoldDB" id="A0A9X4AKF7"/>
<evidence type="ECO:0000313" key="5">
    <source>
        <dbReference type="Proteomes" id="UP001145050"/>
    </source>
</evidence>
<dbReference type="InterPro" id="IPR011990">
    <property type="entry name" value="TPR-like_helical_dom_sf"/>
</dbReference>
<sequence>MTETLTSQDNIDKIIPFIPEGQFYYKKGVEAFQKHKFDIALKWLKKAVEFSPDEAVYHCQMSIVYTEIGAFHVANQILTEVLSKNGEAYLDCYYLIANNYAHLGLLQDAKKYVEIYIQKAPEGDFIKEAESLLGFLDLGVEDDEDWTYEEEDELLIYQETVFYHLQRQEWDEALPLLEEMMGLFPEHLAAKHEYSFATFFHRDQDEAIRLEEQWLQQEPQSLYCHTNLAVFYFERGEQEKYEAHIQSIHNVYPIHEQQKLRIATTLAHTGYYSEAYARFQALSKTQLKGHASYYKWYSIAAFHTGEPSKALTLWEEGCKRHPSLSKDEGPWIKQ</sequence>
<keyword evidence="1" id="KW-0677">Repeat</keyword>
<evidence type="ECO:0000256" key="2">
    <source>
        <dbReference type="ARBA" id="ARBA00022803"/>
    </source>
</evidence>
<evidence type="ECO:0000256" key="1">
    <source>
        <dbReference type="ARBA" id="ARBA00022737"/>
    </source>
</evidence>
<gene>
    <name evidence="4" type="ORF">NC797_00790</name>
</gene>
<feature type="repeat" description="TPR" evidence="3">
    <location>
        <begin position="21"/>
        <end position="54"/>
    </location>
</feature>
<dbReference type="InterPro" id="IPR019734">
    <property type="entry name" value="TPR_rpt"/>
</dbReference>
<comment type="caution">
    <text evidence="4">The sequence shown here is derived from an EMBL/GenBank/DDBJ whole genome shotgun (WGS) entry which is preliminary data.</text>
</comment>
<keyword evidence="2 3" id="KW-0802">TPR repeat</keyword>
<dbReference type="Gene3D" id="1.25.40.10">
    <property type="entry name" value="Tetratricopeptide repeat domain"/>
    <property type="match status" value="2"/>
</dbReference>
<evidence type="ECO:0000256" key="3">
    <source>
        <dbReference type="PROSITE-ProRule" id="PRU00339"/>
    </source>
</evidence>